<dbReference type="InterPro" id="IPR018337">
    <property type="entry name" value="Cell_wall/Cho-bd_repeat"/>
</dbReference>
<organism evidence="3 4">
    <name type="scientific">Clostridium neonatale</name>
    <dbReference type="NCBI Taxonomy" id="137838"/>
    <lineage>
        <taxon>Bacteria</taxon>
        <taxon>Bacillati</taxon>
        <taxon>Bacillota</taxon>
        <taxon>Clostridia</taxon>
        <taxon>Eubacteriales</taxon>
        <taxon>Clostridiaceae</taxon>
        <taxon>Clostridium</taxon>
    </lineage>
</organism>
<sequence length="572" mass="64197">MFRRVKKATSLLILAASVVSIMPVSASAASYTKIDDVEGIIYNAVAYKDGKFYIDGEPKKKDEAVYYLENDKYTELKKIDNESDISLYGDKYINIEDGEYYLDLSSGKLTEDDLEEDNADDASEALRKKVKDDNDGRYQSTDSKNYKTLTTIPTSKFGEVYYKTEYETSKAKNSINGDANSFTVYTNANGKYVDADHNLGSVKVKLKDGITAKIANTSDDDDDVRVNVYDTKEIGQDSSYIYRIAMMCVDSSEAGKEIEEVNGIEVAGNTELFQIEDSGKKVDFKVIQAISKDQASGDIDGIKYAKTVNNYFLADKDGDAEKLLNEEENSFSVVGKDKILNYKIDGDNVSVQVINLKSRGSTYYVEVEDGEDLELNDGETSFDKDCYGNLWGISEDYIYKFDNKDEWKKVYKVNEDFVSLSVYDENNIVAWSEDDEVYSIVSSKESTTDKDNNNSDSNNNSNADNNNNNTTALKGWVFGQDAKWYYYKEDGTKAVGWYKDGATWYYLNANGDMKTGWLYSNGAWYYLKESGAMAIGWINDGGTWYYLNASGAMLSNTTVNGYKLGPTGAWIK</sequence>
<dbReference type="EMBL" id="PDCJ01000001">
    <property type="protein sequence ID" value="PEG32545.1"/>
    <property type="molecule type" value="Genomic_DNA"/>
</dbReference>
<dbReference type="RefSeq" id="WP_058296689.1">
    <property type="nucleotide sequence ID" value="NZ_CAKJVD010000083.1"/>
</dbReference>
<protein>
    <submittedName>
        <fullName evidence="3">Cell wall-binding protein</fullName>
    </submittedName>
</protein>
<name>A0A2A7MLG4_9CLOT</name>
<dbReference type="SUPFAM" id="SSF69360">
    <property type="entry name" value="Cell wall binding repeat"/>
    <property type="match status" value="1"/>
</dbReference>
<keyword evidence="4" id="KW-1185">Reference proteome</keyword>
<dbReference type="AlphaFoldDB" id="A0A2A7MLG4"/>
<gene>
    <name evidence="3" type="ORF">CQ394_12880</name>
</gene>
<evidence type="ECO:0000313" key="4">
    <source>
        <dbReference type="Proteomes" id="UP000220840"/>
    </source>
</evidence>
<keyword evidence="2" id="KW-0732">Signal</keyword>
<dbReference type="STRING" id="137838.GCA_001458595_04066"/>
<dbReference type="Gene3D" id="2.10.270.10">
    <property type="entry name" value="Cholin Binding"/>
    <property type="match status" value="1"/>
</dbReference>
<comment type="caution">
    <text evidence="3">The sequence shown here is derived from an EMBL/GenBank/DDBJ whole genome shotgun (WGS) entry which is preliminary data.</text>
</comment>
<feature type="chain" id="PRO_5044198142" evidence="2">
    <location>
        <begin position="29"/>
        <end position="572"/>
    </location>
</feature>
<evidence type="ECO:0000313" key="3">
    <source>
        <dbReference type="EMBL" id="PEG32545.1"/>
    </source>
</evidence>
<feature type="region of interest" description="Disordered" evidence="1">
    <location>
        <begin position="442"/>
        <end position="468"/>
    </location>
</feature>
<dbReference type="Pfam" id="PF19127">
    <property type="entry name" value="Choline_bind_3"/>
    <property type="match status" value="1"/>
</dbReference>
<accession>A0A2A7MLG4</accession>
<dbReference type="OrthoDB" id="1883055at2"/>
<feature type="signal peptide" evidence="2">
    <location>
        <begin position="1"/>
        <end position="28"/>
    </location>
</feature>
<dbReference type="Pfam" id="PF01473">
    <property type="entry name" value="Choline_bind_1"/>
    <property type="match status" value="1"/>
</dbReference>
<dbReference type="PROSITE" id="PS51170">
    <property type="entry name" value="CW"/>
    <property type="match status" value="3"/>
</dbReference>
<reference evidence="3 4" key="1">
    <citation type="submission" date="2017-10" db="EMBL/GenBank/DDBJ databases">
        <title>Effective Description of Clostridium neonatale sp. nov. linked to necrotizing enterocolitis in neonates and a clarification of species assignable to the genus Clostridium (Prazmowski 1880) emend. Lawson and Rainey 2016.</title>
        <authorList>
            <person name="Bernard K."/>
            <person name="Burdz T."/>
            <person name="Wiebe D."/>
            <person name="Balcewich B."/>
            <person name="Alfa M."/>
            <person name="Bernier A.-M."/>
        </authorList>
    </citation>
    <scope>NUCLEOTIDE SEQUENCE [LARGE SCALE GENOMIC DNA]</scope>
    <source>
        <strain evidence="3 4">LCDC99A005</strain>
    </source>
</reference>
<feature type="compositionally biased region" description="Low complexity" evidence="1">
    <location>
        <begin position="454"/>
        <end position="468"/>
    </location>
</feature>
<evidence type="ECO:0000256" key="1">
    <source>
        <dbReference type="SAM" id="MobiDB-lite"/>
    </source>
</evidence>
<proteinExistence type="predicted"/>
<evidence type="ECO:0000256" key="2">
    <source>
        <dbReference type="SAM" id="SignalP"/>
    </source>
</evidence>
<dbReference type="Proteomes" id="UP000220840">
    <property type="component" value="Unassembled WGS sequence"/>
</dbReference>